<dbReference type="InterPro" id="IPR002125">
    <property type="entry name" value="CMP_dCMP_dom"/>
</dbReference>
<organism evidence="2">
    <name type="scientific">viral metagenome</name>
    <dbReference type="NCBI Taxonomy" id="1070528"/>
    <lineage>
        <taxon>unclassified sequences</taxon>
        <taxon>metagenomes</taxon>
        <taxon>organismal metagenomes</taxon>
    </lineage>
</organism>
<dbReference type="AlphaFoldDB" id="A0A6C0JCT6"/>
<dbReference type="InterPro" id="IPR016193">
    <property type="entry name" value="Cytidine_deaminase-like"/>
</dbReference>
<reference evidence="2" key="1">
    <citation type="journal article" date="2020" name="Nature">
        <title>Giant virus diversity and host interactions through global metagenomics.</title>
        <authorList>
            <person name="Schulz F."/>
            <person name="Roux S."/>
            <person name="Paez-Espino D."/>
            <person name="Jungbluth S."/>
            <person name="Walsh D.A."/>
            <person name="Denef V.J."/>
            <person name="McMahon K.D."/>
            <person name="Konstantinidis K.T."/>
            <person name="Eloe-Fadrosh E.A."/>
            <person name="Kyrpides N.C."/>
            <person name="Woyke T."/>
        </authorList>
    </citation>
    <scope>NUCLEOTIDE SEQUENCE</scope>
    <source>
        <strain evidence="2">GVMAG-M-3300025880-76</strain>
    </source>
</reference>
<dbReference type="EMBL" id="MN740361">
    <property type="protein sequence ID" value="QHU02691.1"/>
    <property type="molecule type" value="Genomic_DNA"/>
</dbReference>
<accession>A0A6C0JCT6</accession>
<evidence type="ECO:0000313" key="2">
    <source>
        <dbReference type="EMBL" id="QHU02691.1"/>
    </source>
</evidence>
<dbReference type="SUPFAM" id="SSF53927">
    <property type="entry name" value="Cytidine deaminase-like"/>
    <property type="match status" value="1"/>
</dbReference>
<name>A0A6C0JCT6_9ZZZZ</name>
<proteinExistence type="predicted"/>
<sequence length="172" mass="19802">MPLITISSSDERFAADAYDFASKSEMLAQLGCVAVVGGKIVARGCNHYRTFSKDGLIQNCCSCHAEIDVLRKCKKQNINNKINLYISRRSRRRHNIDDKLYMNSTPCINCYEAMKDFNIKYIIFTNSNGELEKTRFVELLCIHETSGRRAITEKRLTTHCPPPYPHYTHFIK</sequence>
<dbReference type="PROSITE" id="PS51747">
    <property type="entry name" value="CYT_DCMP_DEAMINASES_2"/>
    <property type="match status" value="1"/>
</dbReference>
<dbReference type="GO" id="GO:0003824">
    <property type="term" value="F:catalytic activity"/>
    <property type="evidence" value="ECO:0007669"/>
    <property type="project" value="InterPro"/>
</dbReference>
<dbReference type="Pfam" id="PF00383">
    <property type="entry name" value="dCMP_cyt_deam_1"/>
    <property type="match status" value="1"/>
</dbReference>
<dbReference type="Gene3D" id="3.40.140.10">
    <property type="entry name" value="Cytidine Deaminase, domain 2"/>
    <property type="match status" value="1"/>
</dbReference>
<protein>
    <recommendedName>
        <fullName evidence="1">CMP/dCMP-type deaminase domain-containing protein</fullName>
    </recommendedName>
</protein>
<evidence type="ECO:0000259" key="1">
    <source>
        <dbReference type="PROSITE" id="PS51747"/>
    </source>
</evidence>
<feature type="domain" description="CMP/dCMP-type deaminase" evidence="1">
    <location>
        <begin position="8"/>
        <end position="139"/>
    </location>
</feature>